<reference evidence="3" key="1">
    <citation type="submission" date="2009-05" db="EMBL/GenBank/DDBJ databases">
        <title>The genome sequence of Ajellomyces capsulatus strain H143.</title>
        <authorList>
            <person name="Champion M."/>
            <person name="Cuomo C.A."/>
            <person name="Ma L.-J."/>
            <person name="Henn M.R."/>
            <person name="Sil A."/>
            <person name="Goldman B."/>
            <person name="Young S.K."/>
            <person name="Kodira C.D."/>
            <person name="Zeng Q."/>
            <person name="Koehrsen M."/>
            <person name="Alvarado L."/>
            <person name="Berlin A.M."/>
            <person name="Borenstein D."/>
            <person name="Chen Z."/>
            <person name="Engels R."/>
            <person name="Freedman E."/>
            <person name="Gellesch M."/>
            <person name="Goldberg J."/>
            <person name="Griggs A."/>
            <person name="Gujja S."/>
            <person name="Heiman D.I."/>
            <person name="Hepburn T.A."/>
            <person name="Howarth C."/>
            <person name="Jen D."/>
            <person name="Larson L."/>
            <person name="Lewis B."/>
            <person name="Mehta T."/>
            <person name="Park D."/>
            <person name="Pearson M."/>
            <person name="Roberts A."/>
            <person name="Saif S."/>
            <person name="Shea T.D."/>
            <person name="Shenoy N."/>
            <person name="Sisk P."/>
            <person name="Stolte C."/>
            <person name="Sykes S."/>
            <person name="Walk T."/>
            <person name="White J."/>
            <person name="Yandava C."/>
            <person name="Klein B."/>
            <person name="McEwen J.G."/>
            <person name="Puccia R."/>
            <person name="Goldman G.H."/>
            <person name="Felipe M.S."/>
            <person name="Nino-Vega G."/>
            <person name="San-Blas G."/>
            <person name="Taylor J.W."/>
            <person name="Mendoza L."/>
            <person name="Galagan J.E."/>
            <person name="Nusbaum C."/>
            <person name="Birren B.W."/>
        </authorList>
    </citation>
    <scope>NUCLEOTIDE SEQUENCE [LARGE SCALE GENOMIC DNA]</scope>
    <source>
        <strain evidence="3">H143</strain>
    </source>
</reference>
<gene>
    <name evidence="2" type="ORF">HCDG_07762</name>
</gene>
<evidence type="ECO:0000256" key="1">
    <source>
        <dbReference type="SAM" id="MobiDB-lite"/>
    </source>
</evidence>
<proteinExistence type="predicted"/>
<sequence length="173" mass="18729">MDPNHNVGVVITYQPGATNTLRVNTRSLHSLFDQISQLSPASTESATNNPLTPGPDWDITSLFKTSGSGNSRLPASRILAFKILPQTNIAARDALDNVQVSEKDAARALSEEIERTCMRGAPDKNGAADTGGSGRVDKHTMVEEREIISTAGAKKRTGYLEHLVFDIKKLVWA</sequence>
<dbReference type="OMA" id="HKHTMVE"/>
<dbReference type="EMBL" id="GG692432">
    <property type="protein sequence ID" value="EER38027.1"/>
    <property type="molecule type" value="Genomic_DNA"/>
</dbReference>
<name>C6HNI1_AJECH</name>
<protein>
    <submittedName>
        <fullName evidence="2">Uncharacterized protein</fullName>
    </submittedName>
</protein>
<feature type="region of interest" description="Disordered" evidence="1">
    <location>
        <begin position="39"/>
        <end position="58"/>
    </location>
</feature>
<feature type="compositionally biased region" description="Polar residues" evidence="1">
    <location>
        <begin position="39"/>
        <end position="51"/>
    </location>
</feature>
<organism evidence="2 3">
    <name type="scientific">Ajellomyces capsulatus (strain H143)</name>
    <name type="common">Darling's disease fungus</name>
    <name type="synonym">Histoplasma capsulatum</name>
    <dbReference type="NCBI Taxonomy" id="544712"/>
    <lineage>
        <taxon>Eukaryota</taxon>
        <taxon>Fungi</taxon>
        <taxon>Dikarya</taxon>
        <taxon>Ascomycota</taxon>
        <taxon>Pezizomycotina</taxon>
        <taxon>Eurotiomycetes</taxon>
        <taxon>Eurotiomycetidae</taxon>
        <taxon>Onygenales</taxon>
        <taxon>Ajellomycetaceae</taxon>
        <taxon>Histoplasma</taxon>
    </lineage>
</organism>
<evidence type="ECO:0000313" key="3">
    <source>
        <dbReference type="Proteomes" id="UP000002624"/>
    </source>
</evidence>
<dbReference type="HOGENOM" id="CLU_1834608_0_0_1"/>
<dbReference type="STRING" id="544712.C6HNI1"/>
<accession>C6HNI1</accession>
<dbReference type="VEuPathDB" id="FungiDB:HCDG_07762"/>
<dbReference type="AlphaFoldDB" id="C6HNI1"/>
<dbReference type="Proteomes" id="UP000002624">
    <property type="component" value="Unassembled WGS sequence"/>
</dbReference>
<evidence type="ECO:0000313" key="2">
    <source>
        <dbReference type="EMBL" id="EER38027.1"/>
    </source>
</evidence>